<evidence type="ECO:0000313" key="1">
    <source>
        <dbReference type="EMBL" id="KAF2733859.1"/>
    </source>
</evidence>
<dbReference type="AlphaFoldDB" id="A0A9P4V0U3"/>
<evidence type="ECO:0000313" key="2">
    <source>
        <dbReference type="Proteomes" id="UP000799444"/>
    </source>
</evidence>
<comment type="caution">
    <text evidence="1">The sequence shown here is derived from an EMBL/GenBank/DDBJ whole genome shotgun (WGS) entry which is preliminary data.</text>
</comment>
<sequence>MTISEVINFNMVASWLEHCEAIHGMACLRRDSPLRLLKPIDVFVVDVLQNCLTMKTATTRYFVKNSICFTVQPTTPADGHSRSYFCRSGCCFLQNTRLRFIVILHFDQKQSLRKSSSLLSN</sequence>
<reference evidence="1" key="1">
    <citation type="journal article" date="2020" name="Stud. Mycol.">
        <title>101 Dothideomycetes genomes: a test case for predicting lifestyles and emergence of pathogens.</title>
        <authorList>
            <person name="Haridas S."/>
            <person name="Albert R."/>
            <person name="Binder M."/>
            <person name="Bloem J."/>
            <person name="Labutti K."/>
            <person name="Salamov A."/>
            <person name="Andreopoulos B."/>
            <person name="Baker S."/>
            <person name="Barry K."/>
            <person name="Bills G."/>
            <person name="Bluhm B."/>
            <person name="Cannon C."/>
            <person name="Castanera R."/>
            <person name="Culley D."/>
            <person name="Daum C."/>
            <person name="Ezra D."/>
            <person name="Gonzalez J."/>
            <person name="Henrissat B."/>
            <person name="Kuo A."/>
            <person name="Liang C."/>
            <person name="Lipzen A."/>
            <person name="Lutzoni F."/>
            <person name="Magnuson J."/>
            <person name="Mondo S."/>
            <person name="Nolan M."/>
            <person name="Ohm R."/>
            <person name="Pangilinan J."/>
            <person name="Park H.-J."/>
            <person name="Ramirez L."/>
            <person name="Alfaro M."/>
            <person name="Sun H."/>
            <person name="Tritt A."/>
            <person name="Yoshinaga Y."/>
            <person name="Zwiers L.-H."/>
            <person name="Turgeon B."/>
            <person name="Goodwin S."/>
            <person name="Spatafora J."/>
            <person name="Crous P."/>
            <person name="Grigoriev I."/>
        </authorList>
    </citation>
    <scope>NUCLEOTIDE SEQUENCE</scope>
    <source>
        <strain evidence="1">CBS 125425</strain>
    </source>
</reference>
<keyword evidence="2" id="KW-1185">Reference proteome</keyword>
<accession>A0A9P4V0U3</accession>
<proteinExistence type="predicted"/>
<gene>
    <name evidence="1" type="ORF">EJ04DRAFT_257694</name>
</gene>
<dbReference type="EMBL" id="ML996155">
    <property type="protein sequence ID" value="KAF2733859.1"/>
    <property type="molecule type" value="Genomic_DNA"/>
</dbReference>
<protein>
    <submittedName>
        <fullName evidence="1">Uncharacterized protein</fullName>
    </submittedName>
</protein>
<organism evidence="1 2">
    <name type="scientific">Polyplosphaeria fusca</name>
    <dbReference type="NCBI Taxonomy" id="682080"/>
    <lineage>
        <taxon>Eukaryota</taxon>
        <taxon>Fungi</taxon>
        <taxon>Dikarya</taxon>
        <taxon>Ascomycota</taxon>
        <taxon>Pezizomycotina</taxon>
        <taxon>Dothideomycetes</taxon>
        <taxon>Pleosporomycetidae</taxon>
        <taxon>Pleosporales</taxon>
        <taxon>Tetraplosphaeriaceae</taxon>
        <taxon>Polyplosphaeria</taxon>
    </lineage>
</organism>
<name>A0A9P4V0U3_9PLEO</name>
<dbReference type="Proteomes" id="UP000799444">
    <property type="component" value="Unassembled WGS sequence"/>
</dbReference>